<evidence type="ECO:0000313" key="8">
    <source>
        <dbReference type="EMBL" id="CBQ67812.1"/>
    </source>
</evidence>
<evidence type="ECO:0000256" key="3">
    <source>
        <dbReference type="ARBA" id="ARBA00022670"/>
    </source>
</evidence>
<feature type="compositionally biased region" description="Basic and acidic residues" evidence="6">
    <location>
        <begin position="905"/>
        <end position="931"/>
    </location>
</feature>
<feature type="compositionally biased region" description="Low complexity" evidence="6">
    <location>
        <begin position="1138"/>
        <end position="1151"/>
    </location>
</feature>
<accession>E6ZKF9</accession>
<feature type="compositionally biased region" description="Polar residues" evidence="6">
    <location>
        <begin position="538"/>
        <end position="550"/>
    </location>
</feature>
<feature type="compositionally biased region" description="Low complexity" evidence="6">
    <location>
        <begin position="310"/>
        <end position="333"/>
    </location>
</feature>
<dbReference type="Pfam" id="PF02902">
    <property type="entry name" value="Peptidase_C48"/>
    <property type="match status" value="2"/>
</dbReference>
<feature type="region of interest" description="Disordered" evidence="6">
    <location>
        <begin position="1234"/>
        <end position="1414"/>
    </location>
</feature>
<feature type="compositionally biased region" description="Low complexity" evidence="6">
    <location>
        <begin position="39"/>
        <end position="48"/>
    </location>
</feature>
<dbReference type="GO" id="GO:0005634">
    <property type="term" value="C:nucleus"/>
    <property type="evidence" value="ECO:0007669"/>
    <property type="project" value="TreeGrafter"/>
</dbReference>
<dbReference type="OrthoDB" id="442460at2759"/>
<keyword evidence="5" id="KW-0378">Hydrolase</keyword>
<dbReference type="PANTHER" id="PTHR46896:SF3">
    <property type="entry name" value="FI06413P-RELATED"/>
    <property type="match status" value="1"/>
</dbReference>
<evidence type="ECO:0000256" key="4">
    <source>
        <dbReference type="ARBA" id="ARBA00022786"/>
    </source>
</evidence>
<dbReference type="eggNOG" id="KOG0779">
    <property type="taxonomic scope" value="Eukaryota"/>
</dbReference>
<feature type="region of interest" description="Disordered" evidence="6">
    <location>
        <begin position="222"/>
        <end position="374"/>
    </location>
</feature>
<feature type="region of interest" description="Disordered" evidence="6">
    <location>
        <begin position="619"/>
        <end position="648"/>
    </location>
</feature>
<dbReference type="HOGENOM" id="CLU_253473_0_0_1"/>
<dbReference type="GO" id="GO:0016926">
    <property type="term" value="P:protein desumoylation"/>
    <property type="evidence" value="ECO:0007669"/>
    <property type="project" value="TreeGrafter"/>
</dbReference>
<dbReference type="InterPro" id="IPR038765">
    <property type="entry name" value="Papain-like_cys_pep_sf"/>
</dbReference>
<feature type="compositionally biased region" description="Basic and acidic residues" evidence="6">
    <location>
        <begin position="805"/>
        <end position="817"/>
    </location>
</feature>
<protein>
    <recommendedName>
        <fullName evidence="7">Ubiquitin-like protease family profile domain-containing protein</fullName>
    </recommendedName>
</protein>
<feature type="compositionally biased region" description="Polar residues" evidence="6">
    <location>
        <begin position="858"/>
        <end position="870"/>
    </location>
</feature>
<feature type="region of interest" description="Disordered" evidence="6">
    <location>
        <begin position="1112"/>
        <end position="1193"/>
    </location>
</feature>
<dbReference type="GO" id="GO:0005737">
    <property type="term" value="C:cytoplasm"/>
    <property type="evidence" value="ECO:0007669"/>
    <property type="project" value="TreeGrafter"/>
</dbReference>
<proteinExistence type="inferred from homology"/>
<feature type="compositionally biased region" description="Low complexity" evidence="6">
    <location>
        <begin position="625"/>
        <end position="635"/>
    </location>
</feature>
<feature type="region of interest" description="Disordered" evidence="6">
    <location>
        <begin position="905"/>
        <end position="976"/>
    </location>
</feature>
<dbReference type="InterPro" id="IPR051947">
    <property type="entry name" value="Sentrin-specific_protease"/>
</dbReference>
<dbReference type="SUPFAM" id="SSF54001">
    <property type="entry name" value="Cysteine proteinases"/>
    <property type="match status" value="1"/>
</dbReference>
<feature type="compositionally biased region" description="Low complexity" evidence="6">
    <location>
        <begin position="935"/>
        <end position="948"/>
    </location>
</feature>
<sequence length="1414" mass="154837">MAPKLSADEYNAVKAFHGIPRRKATLIDVPRNGATPENRFSSSSSAPSKRTRSKLPRGQPLFVDNLHSDVERPYTSEGSARRTGFRSASQRTPSPNSQARPPAATTSNTVYVDVPASSKPDKGKAKAQDLSPRATRSKTLRRASAQSEPINLASDDDDDDDLQVVPQPSSSSRASKHPSKAQATSAALQAKENRRGNEAESSFRFSAAIPDSFYSRHEPFIALPANRPSPHFNHRRPNGPIQLEEPKPRRASRSEAIVHVADSPEPEPDVEFVSPHRLDRGLSSSQSRPRMVDRMKPKGRSPTHPDRAPPRSSSAAANNVSPLRSLSRSPQSRSKPELSPPPQDHDDNGFSRSRKRMRTEAGASASQEKQPRDEPLKFPFEVRLRAIVVSDAWRSRDHDHITMLLQQNALFFGMATGDPQMARIRYSDVRQIMASKPDVKSCGILCLTLTPNSESAHKVAHVFPDYDARASSDAAEIQLIARDVSETDLHNHNLAIASITHKLLASRSDSVKVLWLNEHGTRSKISSVESVRRAHWPDSSTTSAQPLSSTPVPPRPKRTLIVPGANREPVIETRDFARQFTTYTSSLPRKKTFNIQPDSPNASADVSVDVDMPDAFSKSKSPALAPLTMPKAKATPTPPPPKVEVRRPRVASDGTILHYPYEGTGAMSLRESDFDKLLDGALLNDVVIEFGMKFILEEIRARDPGLAESIHVFNTFFFPILMSDSVETSYAKLRRWTAREDLFSKKYIVIPVNENYHWYLALIVNPGYILTDHGKDTSSEQDKEEVAQALTLPAEDSSQGIAASESKEAAPEPRQDRAATVNSEPETPPLPPLHLPLPSLGNNSASHSIPMDVDSDSRPGTPNKPTASATDPDQLIIITLDSLGQRHVKLSNKLFEYLWREAWDKKKSTVSKQPKEPVDDKDKQAKPHDGDVLPTAPSAETAHAQAAAADKDAPKDQAKETPKDATDDSTDEDAVQLGVRAVKVQDTRRSTAYAATKPAEAEAWAKSLPKAVYISAQVPEQPNFCDCGIYLLHYIHRFFSKPDEMLKLTVEAKDRLSSVNKAGPSLRQHVKRDIEESVKAVWQAGEVKSKRAYWRSKLVELAEGWQAYKKQQKEASAAKSEHDETRPSKDDKEPVVGSSQQQQQQKQKQAPSPSPSNDANIAMPDAVPGVSTEEASNAEQATNPSEEDAVDSLGMTRVSLDDIERSVDDCVNGKDPAASLVVDNILAQAMATQHGPLSQEQLQQLQMEDREQAEQRRPASEWRFNFRDMGAPSSAVPSEGDPGSPALSAAGVKALTEPRKLEQQEPLEPVRASPTVSSGSVSPDPVEHGHKQRQQQHQTRTTPSAFGADIIATASGTSEPQASLSFSSSKKFGLDEVRDAEDASINGDGRPPSSETALDSSDSSSSFSDSMLES</sequence>
<feature type="compositionally biased region" description="Basic and acidic residues" evidence="6">
    <location>
        <begin position="1247"/>
        <end position="1266"/>
    </location>
</feature>
<feature type="compositionally biased region" description="Polar residues" evidence="6">
    <location>
        <begin position="1173"/>
        <end position="1184"/>
    </location>
</feature>
<keyword evidence="3" id="KW-0645">Protease</keyword>
<reference evidence="8 9" key="1">
    <citation type="journal article" date="2010" name="Science">
        <title>Pathogenicity determinants in smut fungi revealed by genome comparison.</title>
        <authorList>
            <person name="Schirawski J."/>
            <person name="Mannhaupt G."/>
            <person name="Muench K."/>
            <person name="Brefort T."/>
            <person name="Schipper K."/>
            <person name="Doehlemann G."/>
            <person name="Di Stasio M."/>
            <person name="Roessel N."/>
            <person name="Mendoza-Mendoza A."/>
            <person name="Pester D."/>
            <person name="Mueller O."/>
            <person name="Winterberg B."/>
            <person name="Meyer E."/>
            <person name="Ghareeb H."/>
            <person name="Wollenberg T."/>
            <person name="Muensterkoetter M."/>
            <person name="Wong P."/>
            <person name="Walter M."/>
            <person name="Stukenbrock E."/>
            <person name="Gueldener U."/>
            <person name="Kahmann R."/>
        </authorList>
    </citation>
    <scope>NUCLEOTIDE SEQUENCE [LARGE SCALE GENOMIC DNA]</scope>
    <source>
        <strain evidence="9">SRZ2</strain>
    </source>
</reference>
<dbReference type="PANTHER" id="PTHR46896">
    <property type="entry name" value="SENTRIN-SPECIFIC PROTEASE"/>
    <property type="match status" value="1"/>
</dbReference>
<feature type="compositionally biased region" description="Low complexity" evidence="6">
    <location>
        <begin position="1237"/>
        <end position="1246"/>
    </location>
</feature>
<evidence type="ECO:0000256" key="6">
    <source>
        <dbReference type="SAM" id="MobiDB-lite"/>
    </source>
</evidence>
<dbReference type="Gene3D" id="1.10.418.20">
    <property type="match status" value="1"/>
</dbReference>
<feature type="compositionally biased region" description="Low complexity" evidence="6">
    <location>
        <begin position="1393"/>
        <end position="1414"/>
    </location>
</feature>
<organism evidence="8 9">
    <name type="scientific">Sporisorium reilianum (strain SRZ2)</name>
    <name type="common">Maize head smut fungus</name>
    <dbReference type="NCBI Taxonomy" id="999809"/>
    <lineage>
        <taxon>Eukaryota</taxon>
        <taxon>Fungi</taxon>
        <taxon>Dikarya</taxon>
        <taxon>Basidiomycota</taxon>
        <taxon>Ustilaginomycotina</taxon>
        <taxon>Ustilaginomycetes</taxon>
        <taxon>Ustilaginales</taxon>
        <taxon>Ustilaginaceae</taxon>
        <taxon>Sporisorium</taxon>
    </lineage>
</organism>
<evidence type="ECO:0000313" key="9">
    <source>
        <dbReference type="Proteomes" id="UP000008867"/>
    </source>
</evidence>
<feature type="region of interest" description="Disordered" evidence="6">
    <location>
        <begin position="17"/>
        <end position="204"/>
    </location>
</feature>
<feature type="compositionally biased region" description="Basic and acidic residues" evidence="6">
    <location>
        <begin position="949"/>
        <end position="966"/>
    </location>
</feature>
<name>E6ZKF9_SPORE</name>
<feature type="region of interest" description="Disordered" evidence="6">
    <location>
        <begin position="792"/>
        <end position="870"/>
    </location>
</feature>
<comment type="similarity">
    <text evidence="1">Belongs to the peptidase C48 family.</text>
</comment>
<evidence type="ECO:0000256" key="2">
    <source>
        <dbReference type="ARBA" id="ARBA00022553"/>
    </source>
</evidence>
<feature type="compositionally biased region" description="Basic and acidic residues" evidence="6">
    <location>
        <begin position="1372"/>
        <end position="1381"/>
    </location>
</feature>
<dbReference type="Proteomes" id="UP000008867">
    <property type="component" value="Chromosome 1"/>
</dbReference>
<dbReference type="Gene3D" id="3.30.310.130">
    <property type="entry name" value="Ubiquitin-related"/>
    <property type="match status" value="1"/>
</dbReference>
<keyword evidence="9" id="KW-1185">Reference proteome</keyword>
<dbReference type="EMBL" id="FQ311430">
    <property type="protein sequence ID" value="CBQ67812.1"/>
    <property type="molecule type" value="Genomic_DNA"/>
</dbReference>
<evidence type="ECO:0000259" key="7">
    <source>
        <dbReference type="PROSITE" id="PS50600"/>
    </source>
</evidence>
<keyword evidence="4" id="KW-0833">Ubl conjugation pathway</keyword>
<dbReference type="PROSITE" id="PS50600">
    <property type="entry name" value="ULP_PROTEASE"/>
    <property type="match status" value="1"/>
</dbReference>
<evidence type="ECO:0000256" key="5">
    <source>
        <dbReference type="ARBA" id="ARBA00022801"/>
    </source>
</evidence>
<evidence type="ECO:0000256" key="1">
    <source>
        <dbReference type="ARBA" id="ARBA00005234"/>
    </source>
</evidence>
<keyword evidence="2" id="KW-0597">Phosphoprotein</keyword>
<feature type="region of interest" description="Disordered" evidence="6">
    <location>
        <begin position="526"/>
        <end position="561"/>
    </location>
</feature>
<dbReference type="VEuPathDB" id="FungiDB:sr11777"/>
<feature type="compositionally biased region" description="Pro residues" evidence="6">
    <location>
        <begin position="826"/>
        <end position="835"/>
    </location>
</feature>
<feature type="compositionally biased region" description="Polar residues" evidence="6">
    <location>
        <begin position="86"/>
        <end position="110"/>
    </location>
</feature>
<dbReference type="GO" id="GO:0006508">
    <property type="term" value="P:proteolysis"/>
    <property type="evidence" value="ECO:0007669"/>
    <property type="project" value="UniProtKB-KW"/>
</dbReference>
<dbReference type="InterPro" id="IPR003653">
    <property type="entry name" value="Peptidase_C48_C"/>
</dbReference>
<feature type="compositionally biased region" description="Basic and acidic residues" evidence="6">
    <location>
        <begin position="1119"/>
        <end position="1134"/>
    </location>
</feature>
<feature type="domain" description="Ubiquitin-like protease family profile" evidence="7">
    <location>
        <begin position="667"/>
        <end position="1038"/>
    </location>
</feature>
<gene>
    <name evidence="8" type="ORF">sr11777</name>
</gene>
<dbReference type="GO" id="GO:0070139">
    <property type="term" value="F:SUMO-specific endopeptidase activity"/>
    <property type="evidence" value="ECO:0007669"/>
    <property type="project" value="TreeGrafter"/>
</dbReference>